<proteinExistence type="inferred from homology"/>
<dbReference type="SUPFAM" id="SSF52540">
    <property type="entry name" value="P-loop containing nucleoside triphosphate hydrolases"/>
    <property type="match status" value="1"/>
</dbReference>
<dbReference type="InterPro" id="IPR003593">
    <property type="entry name" value="AAA+_ATPase"/>
</dbReference>
<evidence type="ECO:0000313" key="10">
    <source>
        <dbReference type="Proteomes" id="UP001142393"/>
    </source>
</evidence>
<dbReference type="GO" id="GO:0042760">
    <property type="term" value="P:very long-chain fatty acid catabolic process"/>
    <property type="evidence" value="ECO:0007669"/>
    <property type="project" value="TreeGrafter"/>
</dbReference>
<dbReference type="Pfam" id="PF06472">
    <property type="entry name" value="ABC_membrane_2"/>
    <property type="match status" value="1"/>
</dbReference>
<keyword evidence="6" id="KW-1133">Transmembrane helix</keyword>
<dbReference type="GO" id="GO:0015910">
    <property type="term" value="P:long-chain fatty acid import into peroxisome"/>
    <property type="evidence" value="ECO:0007669"/>
    <property type="project" value="TreeGrafter"/>
</dbReference>
<feature type="domain" description="ABC transporter" evidence="8">
    <location>
        <begin position="556"/>
        <end position="798"/>
    </location>
</feature>
<keyword evidence="2" id="KW-0813">Transport</keyword>
<dbReference type="InterPro" id="IPR017871">
    <property type="entry name" value="ABC_transporter-like_CS"/>
</dbReference>
<keyword evidence="5" id="KW-0067">ATP-binding</keyword>
<keyword evidence="10" id="KW-1185">Reference proteome</keyword>
<evidence type="ECO:0000256" key="7">
    <source>
        <dbReference type="ARBA" id="ARBA00023136"/>
    </source>
</evidence>
<dbReference type="GO" id="GO:0006635">
    <property type="term" value="P:fatty acid beta-oxidation"/>
    <property type="evidence" value="ECO:0007669"/>
    <property type="project" value="TreeGrafter"/>
</dbReference>
<keyword evidence="3 9" id="KW-0812">Transmembrane</keyword>
<keyword evidence="7" id="KW-0472">Membrane</keyword>
<evidence type="ECO:0000256" key="6">
    <source>
        <dbReference type="ARBA" id="ARBA00022989"/>
    </source>
</evidence>
<dbReference type="SMART" id="SM00382">
    <property type="entry name" value="AAA"/>
    <property type="match status" value="1"/>
</dbReference>
<dbReference type="AlphaFoldDB" id="A0A9W8U0T7"/>
<evidence type="ECO:0000256" key="4">
    <source>
        <dbReference type="ARBA" id="ARBA00022741"/>
    </source>
</evidence>
<dbReference type="PROSITE" id="PS00211">
    <property type="entry name" value="ABC_TRANSPORTER_1"/>
    <property type="match status" value="1"/>
</dbReference>
<evidence type="ECO:0000256" key="5">
    <source>
        <dbReference type="ARBA" id="ARBA00022840"/>
    </source>
</evidence>
<dbReference type="PANTHER" id="PTHR11384">
    <property type="entry name" value="ATP-BINDING CASSETTE, SUB-FAMILY D MEMBER"/>
    <property type="match status" value="1"/>
</dbReference>
<dbReference type="GO" id="GO:0016887">
    <property type="term" value="F:ATP hydrolysis activity"/>
    <property type="evidence" value="ECO:0007669"/>
    <property type="project" value="InterPro"/>
</dbReference>
<comment type="similarity">
    <text evidence="1">Belongs to the ABC transporter superfamily. ABCD family. Peroxisomal fatty acyl CoA transporter (TC 3.A.1.203) subfamily.</text>
</comment>
<dbReference type="EMBL" id="JANVFU010000003">
    <property type="protein sequence ID" value="KAJ3747836.1"/>
    <property type="molecule type" value="Genomic_DNA"/>
</dbReference>
<dbReference type="GO" id="GO:0005524">
    <property type="term" value="F:ATP binding"/>
    <property type="evidence" value="ECO:0007669"/>
    <property type="project" value="UniProtKB-KW"/>
</dbReference>
<protein>
    <submittedName>
        <fullName evidence="9">ABC transporter transmembrane region 2-domain-containing protein</fullName>
    </submittedName>
</protein>
<evidence type="ECO:0000256" key="2">
    <source>
        <dbReference type="ARBA" id="ARBA00022448"/>
    </source>
</evidence>
<dbReference type="CDD" id="cd03223">
    <property type="entry name" value="ABCD_peroxisomal_ALDP"/>
    <property type="match status" value="1"/>
</dbReference>
<dbReference type="Proteomes" id="UP001142393">
    <property type="component" value="Unassembled WGS sequence"/>
</dbReference>
<dbReference type="PANTHER" id="PTHR11384:SF67">
    <property type="entry name" value="ATP-BINDING CASSETTE SUB-FAMILY D MEMBER 1"/>
    <property type="match status" value="1"/>
</dbReference>
<dbReference type="GO" id="GO:0140359">
    <property type="term" value="F:ABC-type transporter activity"/>
    <property type="evidence" value="ECO:0007669"/>
    <property type="project" value="InterPro"/>
</dbReference>
<dbReference type="GO" id="GO:0005778">
    <property type="term" value="C:peroxisomal membrane"/>
    <property type="evidence" value="ECO:0007669"/>
    <property type="project" value="TreeGrafter"/>
</dbReference>
<dbReference type="InterPro" id="IPR027417">
    <property type="entry name" value="P-loop_NTPase"/>
</dbReference>
<dbReference type="GO" id="GO:0007031">
    <property type="term" value="P:peroxisome organization"/>
    <property type="evidence" value="ECO:0007669"/>
    <property type="project" value="TreeGrafter"/>
</dbReference>
<accession>A0A9W8U0T7</accession>
<dbReference type="PROSITE" id="PS50893">
    <property type="entry name" value="ABC_TRANSPORTER_2"/>
    <property type="match status" value="1"/>
</dbReference>
<evidence type="ECO:0000256" key="1">
    <source>
        <dbReference type="ARBA" id="ARBA00008575"/>
    </source>
</evidence>
<name>A0A9W8U0T7_9AGAR</name>
<dbReference type="InterPro" id="IPR011527">
    <property type="entry name" value="ABC1_TM_dom"/>
</dbReference>
<dbReference type="Gene3D" id="3.40.50.300">
    <property type="entry name" value="P-loop containing nucleotide triphosphate hydrolases"/>
    <property type="match status" value="1"/>
</dbReference>
<comment type="caution">
    <text evidence="9">The sequence shown here is derived from an EMBL/GenBank/DDBJ whole genome shotgun (WGS) entry which is preliminary data.</text>
</comment>
<keyword evidence="4" id="KW-0547">Nucleotide-binding</keyword>
<dbReference type="InterPro" id="IPR050835">
    <property type="entry name" value="ABC_transporter_sub-D"/>
</dbReference>
<sequence>MHDHGQHFNGPAIHELLEMAVLSTLRPSTRLLQIIFVLLILRSRLITLPKDSLERLRDATAGKRLSAAELTEILQQIYVKESDGSRTLLVPYRNRLAKVPIRDTAAKLLTSNAKHFPIQSPDSKKSKALLDPRFVRALRALLFHIAIPSWKSKESLILAVHSFFLVARTVLSVVVARLDGIIVRDLVRADARGFLRGLGLWFVLAVPSTYTNVMIKHLQSTLALRIRTRLTRYIHDLYLSKYPDLRYYRLGLGVGTSGDKTSSEGKDANGHSGGVIEGVDQYITADVEAWAEGVSGLYGNLMKPTLDLVLFTSQLSRSLGLRGTVLLFGTYYATVRILRAATPAFGKLAAAEAKLEGDYRAGMGRLGREGEEIAFYDGGARERDILTGAYMALIRHVNFIYKIRIAYEWTEDYVIKYLWSAAGYGLIAVPLLLTRRRHPAEEVEHGSSSIPSSSGNEAIASRTETYISNRRLLLSLADAGGRLMYAYKDVLELAGVTDRLYTLVSNLYAVKPASTGSSLPTSYSALENDIIGLEHVDIGVPGHRPVNDESESQILVDSDDSPSADKPSVRLESQSTLVRDLSLYLREGSGEHLMITGSNGVGKTAIARVLAGLWDPMNEEGKVLRPHSLLVVPQRVYMPVGTLLDQIIYPDSYADFLEKGLSIESRDDGSGNSIRYILESVFLGYLPEREGGWSTRKEWRDVLSGGEKQRMAMARVFYHRPKFAILDECTSAVSSDVEGRMYQHAKDLGITLITISLRPSLMKYHTQVLNLLGDGTGRWTLAHIGKDAVLTPLSEAEGEEGELWLGFNREIATLERKLKEVDGWEMRLKELDALLKVQEL</sequence>
<organism evidence="9 10">
    <name type="scientific">Lentinula detonsa</name>
    <dbReference type="NCBI Taxonomy" id="2804962"/>
    <lineage>
        <taxon>Eukaryota</taxon>
        <taxon>Fungi</taxon>
        <taxon>Dikarya</taxon>
        <taxon>Basidiomycota</taxon>
        <taxon>Agaricomycotina</taxon>
        <taxon>Agaricomycetes</taxon>
        <taxon>Agaricomycetidae</taxon>
        <taxon>Agaricales</taxon>
        <taxon>Marasmiineae</taxon>
        <taxon>Omphalotaceae</taxon>
        <taxon>Lentinula</taxon>
    </lineage>
</organism>
<evidence type="ECO:0000313" key="9">
    <source>
        <dbReference type="EMBL" id="KAJ3747836.1"/>
    </source>
</evidence>
<evidence type="ECO:0000256" key="3">
    <source>
        <dbReference type="ARBA" id="ARBA00022692"/>
    </source>
</evidence>
<dbReference type="GO" id="GO:0005324">
    <property type="term" value="F:long-chain fatty acid transmembrane transporter activity"/>
    <property type="evidence" value="ECO:0007669"/>
    <property type="project" value="TreeGrafter"/>
</dbReference>
<gene>
    <name evidence="9" type="ORF">DFH05DRAFT_1481714</name>
</gene>
<dbReference type="InterPro" id="IPR003439">
    <property type="entry name" value="ABC_transporter-like_ATP-bd"/>
</dbReference>
<evidence type="ECO:0000259" key="8">
    <source>
        <dbReference type="PROSITE" id="PS50893"/>
    </source>
</evidence>
<dbReference type="Pfam" id="PF00005">
    <property type="entry name" value="ABC_tran"/>
    <property type="match status" value="1"/>
</dbReference>
<reference evidence="9 10" key="1">
    <citation type="journal article" date="2023" name="Proc. Natl. Acad. Sci. U.S.A.">
        <title>A global phylogenomic analysis of the shiitake genus Lentinula.</title>
        <authorList>
            <person name="Sierra-Patev S."/>
            <person name="Min B."/>
            <person name="Naranjo-Ortiz M."/>
            <person name="Looney B."/>
            <person name="Konkel Z."/>
            <person name="Slot J.C."/>
            <person name="Sakamoto Y."/>
            <person name="Steenwyk J.L."/>
            <person name="Rokas A."/>
            <person name="Carro J."/>
            <person name="Camarero S."/>
            <person name="Ferreira P."/>
            <person name="Molpeceres G."/>
            <person name="Ruiz-Duenas F.J."/>
            <person name="Serrano A."/>
            <person name="Henrissat B."/>
            <person name="Drula E."/>
            <person name="Hughes K.W."/>
            <person name="Mata J.L."/>
            <person name="Ishikawa N.K."/>
            <person name="Vargas-Isla R."/>
            <person name="Ushijima S."/>
            <person name="Smith C.A."/>
            <person name="Donoghue J."/>
            <person name="Ahrendt S."/>
            <person name="Andreopoulos W."/>
            <person name="He G."/>
            <person name="LaButti K."/>
            <person name="Lipzen A."/>
            <person name="Ng V."/>
            <person name="Riley R."/>
            <person name="Sandor L."/>
            <person name="Barry K."/>
            <person name="Martinez A.T."/>
            <person name="Xiao Y."/>
            <person name="Gibbons J.G."/>
            <person name="Terashima K."/>
            <person name="Grigoriev I.V."/>
            <person name="Hibbett D."/>
        </authorList>
    </citation>
    <scope>NUCLEOTIDE SEQUENCE [LARGE SCALE GENOMIC DNA]</scope>
    <source>
        <strain evidence="9 10">TFB7810</strain>
    </source>
</reference>